<evidence type="ECO:0000256" key="2">
    <source>
        <dbReference type="SAM" id="MobiDB-lite"/>
    </source>
</evidence>
<evidence type="ECO:0000259" key="3">
    <source>
        <dbReference type="Pfam" id="PF04504"/>
    </source>
</evidence>
<name>A0ABD0VYB3_DENTH</name>
<feature type="domain" description="Glabrous enhancer-binding protein-like DBD" evidence="3">
    <location>
        <begin position="252"/>
        <end position="346"/>
    </location>
</feature>
<dbReference type="InterPro" id="IPR007592">
    <property type="entry name" value="GEBP"/>
</dbReference>
<dbReference type="EMBL" id="JANQDX010000002">
    <property type="protein sequence ID" value="KAL0927357.1"/>
    <property type="molecule type" value="Genomic_DNA"/>
</dbReference>
<dbReference type="PANTHER" id="PTHR31662">
    <property type="entry name" value="BNAANNG10740D PROTEIN-RELATED"/>
    <property type="match status" value="1"/>
</dbReference>
<dbReference type="GO" id="GO:0010468">
    <property type="term" value="P:regulation of gene expression"/>
    <property type="evidence" value="ECO:0007669"/>
    <property type="project" value="UniProtKB-ARBA"/>
</dbReference>
<dbReference type="PANTHER" id="PTHR31662:SF33">
    <property type="entry name" value="DNA-BINDING STOREKEEPER PROTEIN TRANSCRIPTIONAL REGULATOR-LIKE PROTEIN"/>
    <property type="match status" value="1"/>
</dbReference>
<dbReference type="AlphaFoldDB" id="A0ABD0VYB3"/>
<feature type="compositionally biased region" description="Acidic residues" evidence="2">
    <location>
        <begin position="67"/>
        <end position="87"/>
    </location>
</feature>
<dbReference type="Proteomes" id="UP001552299">
    <property type="component" value="Unassembled WGS sequence"/>
</dbReference>
<evidence type="ECO:0000313" key="5">
    <source>
        <dbReference type="Proteomes" id="UP001552299"/>
    </source>
</evidence>
<evidence type="ECO:0000313" key="4">
    <source>
        <dbReference type="EMBL" id="KAL0927357.1"/>
    </source>
</evidence>
<evidence type="ECO:0000256" key="1">
    <source>
        <dbReference type="ARBA" id="ARBA00010820"/>
    </source>
</evidence>
<dbReference type="InterPro" id="IPR053932">
    <property type="entry name" value="GeBP-like_DBD"/>
</dbReference>
<comment type="similarity">
    <text evidence="1">Belongs to the GeBP family.</text>
</comment>
<sequence>MAKKSKEKLPPPPTPPSASPTSSSSSSDEEDSPPPAISPVKKPAAGSTTAVLQKHPEPSPKFFSGEKEEDEENSENEEESTDEESSEDSGAAAVKANPLPLPTDSRNADGKQGFNTSPPSDTESEDGEEVDSSSESEQQPLPPPPQEAANAEGKQAATPIPGSDSASEDESESSSDSDAVAPSFRVSSRNTADPSLKPLSSKPMGSPVQPADKSPISRKRSTTTPAQISEKKRKTADIVGAEAVQEKKEFTRKIWSKADELALLQCILDYNEHHHGTSTQVPVESLLKSVNDSLSSSITLSQMNHKIRRLKQKYNATVKKVKDVNNPNISNANDAAAFDLSRKIWGPRKDEPVFPENNLKPQKAKKVKEIIKEDKGKANHLAVEYPFLRWHAKNDHADIASVVQSHIPTAEAEHLEGSCKKLEITEIQLHMKKMKLLSSSLKLIEDALAKL</sequence>
<comment type="caution">
    <text evidence="4">The sequence shown here is derived from an EMBL/GenBank/DDBJ whole genome shotgun (WGS) entry which is preliminary data.</text>
</comment>
<accession>A0ABD0VYB3</accession>
<proteinExistence type="inferred from homology"/>
<keyword evidence="5" id="KW-1185">Reference proteome</keyword>
<protein>
    <recommendedName>
        <fullName evidence="3">Glabrous enhancer-binding protein-like DBD domain-containing protein</fullName>
    </recommendedName>
</protein>
<gene>
    <name evidence="4" type="ORF">M5K25_001521</name>
</gene>
<organism evidence="4 5">
    <name type="scientific">Dendrobium thyrsiflorum</name>
    <name type="common">Pinecone-like raceme dendrobium</name>
    <name type="synonym">Orchid</name>
    <dbReference type="NCBI Taxonomy" id="117978"/>
    <lineage>
        <taxon>Eukaryota</taxon>
        <taxon>Viridiplantae</taxon>
        <taxon>Streptophyta</taxon>
        <taxon>Embryophyta</taxon>
        <taxon>Tracheophyta</taxon>
        <taxon>Spermatophyta</taxon>
        <taxon>Magnoliopsida</taxon>
        <taxon>Liliopsida</taxon>
        <taxon>Asparagales</taxon>
        <taxon>Orchidaceae</taxon>
        <taxon>Epidendroideae</taxon>
        <taxon>Malaxideae</taxon>
        <taxon>Dendrobiinae</taxon>
        <taxon>Dendrobium</taxon>
    </lineage>
</organism>
<dbReference type="Pfam" id="PF04504">
    <property type="entry name" value="GeBP-like_DBD"/>
    <property type="match status" value="1"/>
</dbReference>
<feature type="compositionally biased region" description="Acidic residues" evidence="2">
    <location>
        <begin position="166"/>
        <end position="175"/>
    </location>
</feature>
<reference evidence="4 5" key="1">
    <citation type="journal article" date="2024" name="Plant Biotechnol. J.">
        <title>Dendrobium thyrsiflorum genome and its molecular insights into genes involved in important horticultural traits.</title>
        <authorList>
            <person name="Chen B."/>
            <person name="Wang J.Y."/>
            <person name="Zheng P.J."/>
            <person name="Li K.L."/>
            <person name="Liang Y.M."/>
            <person name="Chen X.F."/>
            <person name="Zhang C."/>
            <person name="Zhao X."/>
            <person name="He X."/>
            <person name="Zhang G.Q."/>
            <person name="Liu Z.J."/>
            <person name="Xu Q."/>
        </authorList>
    </citation>
    <scope>NUCLEOTIDE SEQUENCE [LARGE SCALE GENOMIC DNA]</scope>
    <source>
        <strain evidence="4">GZMU011</strain>
    </source>
</reference>
<feature type="compositionally biased region" description="Acidic residues" evidence="2">
    <location>
        <begin position="122"/>
        <end position="134"/>
    </location>
</feature>
<feature type="region of interest" description="Disordered" evidence="2">
    <location>
        <begin position="1"/>
        <end position="235"/>
    </location>
</feature>